<reference evidence="4 5" key="1">
    <citation type="submission" date="2016-10" db="EMBL/GenBank/DDBJ databases">
        <authorList>
            <person name="de Groot N.N."/>
        </authorList>
    </citation>
    <scope>NUCLEOTIDE SEQUENCE [LARGE SCALE GENOMIC DNA]</scope>
    <source>
        <strain evidence="4 5">MT12</strain>
    </source>
</reference>
<feature type="domain" description="FAD-binding" evidence="3">
    <location>
        <begin position="5"/>
        <end position="364"/>
    </location>
</feature>
<keyword evidence="2" id="KW-0274">FAD</keyword>
<dbReference type="InterPro" id="IPR036188">
    <property type="entry name" value="FAD/NAD-bd_sf"/>
</dbReference>
<dbReference type="GO" id="GO:0071949">
    <property type="term" value="F:FAD binding"/>
    <property type="evidence" value="ECO:0007669"/>
    <property type="project" value="InterPro"/>
</dbReference>
<dbReference type="PANTHER" id="PTHR43004">
    <property type="entry name" value="TRK SYSTEM POTASSIUM UPTAKE PROTEIN"/>
    <property type="match status" value="1"/>
</dbReference>
<proteinExistence type="predicted"/>
<dbReference type="AlphaFoldDB" id="A0A1H5DB57"/>
<dbReference type="Pfam" id="PF01494">
    <property type="entry name" value="FAD_binding_3"/>
    <property type="match status" value="1"/>
</dbReference>
<keyword evidence="1" id="KW-0285">Flavoprotein</keyword>
<dbReference type="Proteomes" id="UP000198992">
    <property type="component" value="Unassembled WGS sequence"/>
</dbReference>
<evidence type="ECO:0000256" key="1">
    <source>
        <dbReference type="ARBA" id="ARBA00022630"/>
    </source>
</evidence>
<dbReference type="PRINTS" id="PR00420">
    <property type="entry name" value="RNGMNOXGNASE"/>
</dbReference>
<evidence type="ECO:0000313" key="5">
    <source>
        <dbReference type="Proteomes" id="UP000198992"/>
    </source>
</evidence>
<dbReference type="GO" id="GO:0016709">
    <property type="term" value="F:oxidoreductase activity, acting on paired donors, with incorporation or reduction of molecular oxygen, NAD(P)H as one donor, and incorporation of one atom of oxygen"/>
    <property type="evidence" value="ECO:0007669"/>
    <property type="project" value="UniProtKB-ARBA"/>
</dbReference>
<dbReference type="InterPro" id="IPR002938">
    <property type="entry name" value="FAD-bd"/>
</dbReference>
<organism evidence="4 5">
    <name type="scientific">Bradyrhizobium erythrophlei</name>
    <dbReference type="NCBI Taxonomy" id="1437360"/>
    <lineage>
        <taxon>Bacteria</taxon>
        <taxon>Pseudomonadati</taxon>
        <taxon>Pseudomonadota</taxon>
        <taxon>Alphaproteobacteria</taxon>
        <taxon>Hyphomicrobiales</taxon>
        <taxon>Nitrobacteraceae</taxon>
        <taxon>Bradyrhizobium</taxon>
    </lineage>
</organism>
<evidence type="ECO:0000313" key="4">
    <source>
        <dbReference type="EMBL" id="SED76081.1"/>
    </source>
</evidence>
<dbReference type="Gene3D" id="3.50.50.60">
    <property type="entry name" value="FAD/NAD(P)-binding domain"/>
    <property type="match status" value="1"/>
</dbReference>
<evidence type="ECO:0000256" key="2">
    <source>
        <dbReference type="ARBA" id="ARBA00022827"/>
    </source>
</evidence>
<dbReference type="Gene3D" id="3.30.9.10">
    <property type="entry name" value="D-Amino Acid Oxidase, subunit A, domain 2"/>
    <property type="match status" value="1"/>
</dbReference>
<keyword evidence="4" id="KW-0503">Monooxygenase</keyword>
<dbReference type="RefSeq" id="WP_092126507.1">
    <property type="nucleotide sequence ID" value="NZ_FNTH01000001.1"/>
</dbReference>
<accession>A0A1H5DB57</accession>
<dbReference type="EMBL" id="FNTH01000001">
    <property type="protein sequence ID" value="SED76081.1"/>
    <property type="molecule type" value="Genomic_DNA"/>
</dbReference>
<name>A0A1H5DB57_9BRAD</name>
<keyword evidence="4" id="KW-0560">Oxidoreductase</keyword>
<protein>
    <submittedName>
        <fullName evidence="4">2,4-dichlorophenol 6-monooxygenase</fullName>
    </submittedName>
</protein>
<evidence type="ECO:0000259" key="3">
    <source>
        <dbReference type="Pfam" id="PF01494"/>
    </source>
</evidence>
<dbReference type="InterPro" id="IPR050641">
    <property type="entry name" value="RIFMO-like"/>
</dbReference>
<dbReference type="Pfam" id="PF21274">
    <property type="entry name" value="Rng_hyd_C"/>
    <property type="match status" value="1"/>
</dbReference>
<dbReference type="PANTHER" id="PTHR43004:SF8">
    <property type="entry name" value="FAD-BINDING DOMAIN-CONTAINING PROTEIN-RELATED"/>
    <property type="match status" value="1"/>
</dbReference>
<gene>
    <name evidence="4" type="ORF">SAMN05444164_5715</name>
</gene>
<dbReference type="Gene3D" id="3.40.30.120">
    <property type="match status" value="1"/>
</dbReference>
<dbReference type="OrthoDB" id="9791689at2"/>
<sequence>METFETDVLVVGAGPAGLTASALLARAGVKAIGITKYPGTADSPRAHITNQRTAEVLRDLGVEDRLRQAAMPHELMGTQIFATSFAGLELSRTSAWGAGIDRRTDYQTASPSSMSNIAQHKLEPIILEAAARNGADIRFNHELVDLHQDRDGVTARVVERTTGREQQIRSKYLIGADGGRSLVAAKAGFEFDGRFNIGEAISIWLEADLAAYTRHRSGAIAFITPQASDIWMSIWPCVTPWTEWNPFFFRHGWAPGATDEETLQGYIREAIGDPTVPFKIKKISPWQVNHVVAKSYRSGRVFLAGDAAHRHSPANGLGSNTSVQDSYNLAWKLSLVLSGRADEGLLDSYNDERQPVGRKVIDRAMKSHVEIEPWSEAAGLKPGMNGQDAKHNIEELFGASDVGATRRKALLAGVDLMNYQFNAHGVELGQRYRSGAIASFEPFPEYQRDPELFFQPDAVPGSHIPHVWVQHGGAEISTLDVCDYSAFTLIVGAAGDRWGEAAASVASEVGVPIAFARIGLRQDFDDMYGEWINIREVSDQGCLLVRPDRFIAWRSHDLPCDPAAALRQAMRSILGRSGVR</sequence>
<dbReference type="SUPFAM" id="SSF51905">
    <property type="entry name" value="FAD/NAD(P)-binding domain"/>
    <property type="match status" value="1"/>
</dbReference>